<evidence type="ECO:0000313" key="2">
    <source>
        <dbReference type="Proteomes" id="UP000244655"/>
    </source>
</evidence>
<keyword evidence="1" id="KW-0614">Plasmid</keyword>
<dbReference type="RefSeq" id="WP_108729666.1">
    <property type="nucleotide sequence ID" value="NZ_CP025786.1"/>
</dbReference>
<reference evidence="1 2" key="1">
    <citation type="submission" date="2018-01" db="EMBL/GenBank/DDBJ databases">
        <title>Genome sequence of Borrelia tachyglossi.</title>
        <authorList>
            <person name="Gofton A.W."/>
        </authorList>
    </citation>
    <scope>NUCLEOTIDE SEQUENCE [LARGE SCALE GENOMIC DNA]</scope>
    <source>
        <strain evidence="1 2">Bc-F10-1268</strain>
        <plasmid evidence="1 2">pl78</plasmid>
    </source>
</reference>
<evidence type="ECO:0000313" key="1">
    <source>
        <dbReference type="EMBL" id="AWG43271.1"/>
    </source>
</evidence>
<name>A0A2S1LYC6_9SPIR</name>
<geneLocation type="plasmid" evidence="1 2">
    <name>pl78</name>
</geneLocation>
<dbReference type="EMBL" id="CP025786">
    <property type="protein sequence ID" value="AWG43271.1"/>
    <property type="molecule type" value="Genomic_DNA"/>
</dbReference>
<sequence length="203" mass="23143">MNMNIFKILILSLVFLYFGCKRNKDNDLGIVDEFSNVMSFDVESNSNTDEDSNEERTLEGLIAEFDLSMEERGAVEFLRTAITNPSIAKDKVGIKTYTEEEFYEFLATLEVDKTREAIADIVITLKARDDARNAIYDLADDHPQRQNFESQLDEKEQQYLRELKIVCSSENGYDGAYLGLKANRDAFIFKSLKGQIDDSANAN</sequence>
<organism evidence="1 2">
    <name type="scientific">Candidatus Borreliella tachyglossi</name>
    <dbReference type="NCBI Taxonomy" id="1964448"/>
    <lineage>
        <taxon>Bacteria</taxon>
        <taxon>Pseudomonadati</taxon>
        <taxon>Spirochaetota</taxon>
        <taxon>Spirochaetia</taxon>
        <taxon>Spirochaetales</taxon>
        <taxon>Borreliaceae</taxon>
        <taxon>Borreliella</taxon>
    </lineage>
</organism>
<dbReference type="AlphaFoldDB" id="A0A2S1LYC6"/>
<protein>
    <recommendedName>
        <fullName evidence="3">Lipoprotein</fullName>
    </recommendedName>
</protein>
<evidence type="ECO:0008006" key="3">
    <source>
        <dbReference type="Google" id="ProtNLM"/>
    </source>
</evidence>
<dbReference type="NCBIfam" id="NF047534">
    <property type="entry name" value="lipo_BTA121_dup"/>
    <property type="match status" value="1"/>
</dbReference>
<dbReference type="Proteomes" id="UP000244655">
    <property type="component" value="Plasmid pl78"/>
</dbReference>
<gene>
    <name evidence="1" type="ORF">CR532_04555</name>
</gene>
<accession>A0A2S1LYC6</accession>
<dbReference type="OrthoDB" id="353041at2"/>
<proteinExistence type="predicted"/>
<keyword evidence="2" id="KW-1185">Reference proteome</keyword>